<dbReference type="RefSeq" id="WP_116304084.1">
    <property type="nucleotide sequence ID" value="NZ_NFZV01000039.1"/>
</dbReference>
<dbReference type="GO" id="GO:0015031">
    <property type="term" value="P:protein transport"/>
    <property type="evidence" value="ECO:0007669"/>
    <property type="project" value="UniProtKB-KW"/>
</dbReference>
<comment type="caution">
    <text evidence="9">The sequence shown here is derived from an EMBL/GenBank/DDBJ whole genome shotgun (WGS) entry which is preliminary data.</text>
</comment>
<organism evidence="9 10">
    <name type="scientific">Alkalilimnicola ehrlichii</name>
    <dbReference type="NCBI Taxonomy" id="351052"/>
    <lineage>
        <taxon>Bacteria</taxon>
        <taxon>Pseudomonadati</taxon>
        <taxon>Pseudomonadota</taxon>
        <taxon>Gammaproteobacteria</taxon>
        <taxon>Chromatiales</taxon>
        <taxon>Ectothiorhodospiraceae</taxon>
        <taxon>Alkalilimnicola</taxon>
    </lineage>
</organism>
<dbReference type="PANTHER" id="PTHR30558:SF3">
    <property type="entry name" value="BIOPOLYMER TRANSPORT PROTEIN EXBD-RELATED"/>
    <property type="match status" value="1"/>
</dbReference>
<evidence type="ECO:0000256" key="8">
    <source>
        <dbReference type="SAM" id="Phobius"/>
    </source>
</evidence>
<keyword evidence="4 7" id="KW-0812">Transmembrane</keyword>
<dbReference type="GO" id="GO:0005886">
    <property type="term" value="C:plasma membrane"/>
    <property type="evidence" value="ECO:0007669"/>
    <property type="project" value="UniProtKB-SubCell"/>
</dbReference>
<dbReference type="Gene3D" id="3.30.420.270">
    <property type="match status" value="1"/>
</dbReference>
<dbReference type="AlphaFoldDB" id="A0A3E0WP52"/>
<keyword evidence="3" id="KW-1003">Cell membrane</keyword>
<dbReference type="EMBL" id="NFZW01000019">
    <property type="protein sequence ID" value="RFA33766.1"/>
    <property type="molecule type" value="Genomic_DNA"/>
</dbReference>
<evidence type="ECO:0000256" key="1">
    <source>
        <dbReference type="ARBA" id="ARBA00004162"/>
    </source>
</evidence>
<comment type="subcellular location">
    <subcellularLocation>
        <location evidence="1">Cell membrane</location>
        <topology evidence="1">Single-pass membrane protein</topology>
    </subcellularLocation>
    <subcellularLocation>
        <location evidence="7">Cell membrane</location>
        <topology evidence="7">Single-pass type II membrane protein</topology>
    </subcellularLocation>
</comment>
<evidence type="ECO:0000256" key="7">
    <source>
        <dbReference type="RuleBase" id="RU003879"/>
    </source>
</evidence>
<evidence type="ECO:0000313" key="9">
    <source>
        <dbReference type="EMBL" id="RFA33766.1"/>
    </source>
</evidence>
<evidence type="ECO:0000256" key="5">
    <source>
        <dbReference type="ARBA" id="ARBA00022989"/>
    </source>
</evidence>
<dbReference type="GO" id="GO:0022857">
    <property type="term" value="F:transmembrane transporter activity"/>
    <property type="evidence" value="ECO:0007669"/>
    <property type="project" value="InterPro"/>
</dbReference>
<evidence type="ECO:0000256" key="3">
    <source>
        <dbReference type="ARBA" id="ARBA00022475"/>
    </source>
</evidence>
<keyword evidence="7" id="KW-0653">Protein transport</keyword>
<keyword evidence="5 8" id="KW-1133">Transmembrane helix</keyword>
<reference evidence="10" key="1">
    <citation type="submission" date="2017-05" db="EMBL/GenBank/DDBJ databases">
        <authorList>
            <person name="Sharma S."/>
            <person name="Sidhu C."/>
            <person name="Pinnaka A.K."/>
        </authorList>
    </citation>
    <scope>NUCLEOTIDE SEQUENCE [LARGE SCALE GENOMIC DNA]</scope>
    <source>
        <strain evidence="10">AK93</strain>
    </source>
</reference>
<gene>
    <name evidence="9" type="ORF">CAL65_16625</name>
</gene>
<dbReference type="OrthoDB" id="9793581at2"/>
<evidence type="ECO:0000256" key="4">
    <source>
        <dbReference type="ARBA" id="ARBA00022692"/>
    </source>
</evidence>
<protein>
    <recommendedName>
        <fullName evidence="11">Outer membrane transport energization protein ExbD</fullName>
    </recommendedName>
</protein>
<evidence type="ECO:0000313" key="10">
    <source>
        <dbReference type="Proteomes" id="UP000256763"/>
    </source>
</evidence>
<comment type="similarity">
    <text evidence="2 7">Belongs to the ExbD/TolR family.</text>
</comment>
<evidence type="ECO:0000256" key="6">
    <source>
        <dbReference type="ARBA" id="ARBA00023136"/>
    </source>
</evidence>
<proteinExistence type="inferred from homology"/>
<dbReference type="Proteomes" id="UP000256763">
    <property type="component" value="Unassembled WGS sequence"/>
</dbReference>
<feature type="transmembrane region" description="Helical" evidence="8">
    <location>
        <begin position="16"/>
        <end position="36"/>
    </location>
</feature>
<dbReference type="InterPro" id="IPR003400">
    <property type="entry name" value="ExbD"/>
</dbReference>
<evidence type="ECO:0008006" key="11">
    <source>
        <dbReference type="Google" id="ProtNLM"/>
    </source>
</evidence>
<dbReference type="Pfam" id="PF02472">
    <property type="entry name" value="ExbD"/>
    <property type="match status" value="1"/>
</dbReference>
<keyword evidence="7" id="KW-0813">Transport</keyword>
<keyword evidence="6 8" id="KW-0472">Membrane</keyword>
<name>A0A3E0WP52_9GAMM</name>
<sequence>MKLPAPPTRKDSDDHLIPLINIVFLLLIFFMLAGALSRPEPFSVEPPYSDEGQAATVDEWVLSVAADGRFALDGEELLRDAVIDRIEQRTRNGDDLRIKLRADADLNAELLLPLFDDLRDAGVERLTLLTVASGG</sequence>
<evidence type="ECO:0000256" key="2">
    <source>
        <dbReference type="ARBA" id="ARBA00005811"/>
    </source>
</evidence>
<dbReference type="PANTHER" id="PTHR30558">
    <property type="entry name" value="EXBD MEMBRANE COMPONENT OF PMF-DRIVEN MACROMOLECULE IMPORT SYSTEM"/>
    <property type="match status" value="1"/>
</dbReference>
<keyword evidence="10" id="KW-1185">Reference proteome</keyword>
<accession>A0A3E0WP52</accession>